<organism evidence="1 2">
    <name type="scientific">Halorubrum distributum JCM 9100</name>
    <dbReference type="NCBI Taxonomy" id="1227467"/>
    <lineage>
        <taxon>Archaea</taxon>
        <taxon>Methanobacteriati</taxon>
        <taxon>Methanobacteriota</taxon>
        <taxon>Stenosarchaea group</taxon>
        <taxon>Halobacteria</taxon>
        <taxon>Halobacteriales</taxon>
        <taxon>Haloferacaceae</taxon>
        <taxon>Halorubrum</taxon>
        <taxon>Halorubrum distributum group</taxon>
    </lineage>
</organism>
<name>M0ECW0_9EURY</name>
<gene>
    <name evidence="1" type="ORF">C465_13655</name>
</gene>
<keyword evidence="2" id="KW-1185">Reference proteome</keyword>
<protein>
    <submittedName>
        <fullName evidence="1">Uncharacterized protein</fullName>
    </submittedName>
</protein>
<proteinExistence type="predicted"/>
<comment type="caution">
    <text evidence="1">The sequence shown here is derived from an EMBL/GenBank/DDBJ whole genome shotgun (WGS) entry which is preliminary data.</text>
</comment>
<reference evidence="1 2" key="1">
    <citation type="journal article" date="2014" name="PLoS Genet.">
        <title>Phylogenetically driven sequencing of extremely halophilic archaea reveals strategies for static and dynamic osmo-response.</title>
        <authorList>
            <person name="Becker E.A."/>
            <person name="Seitzer P.M."/>
            <person name="Tritt A."/>
            <person name="Larsen D."/>
            <person name="Krusor M."/>
            <person name="Yao A.I."/>
            <person name="Wu D."/>
            <person name="Madern D."/>
            <person name="Eisen J.A."/>
            <person name="Darling A.E."/>
            <person name="Facciotti M.T."/>
        </authorList>
    </citation>
    <scope>NUCLEOTIDE SEQUENCE [LARGE SCALE GENOMIC DNA]</scope>
    <source>
        <strain evidence="1 2">JCM 9100</strain>
    </source>
</reference>
<dbReference type="AlphaFoldDB" id="M0ECW0"/>
<dbReference type="Proteomes" id="UP000011526">
    <property type="component" value="Unassembled WGS sequence"/>
</dbReference>
<sequence length="174" mass="18545">MLDWDGGGAPNWFGIILAYPKTDLSGTTSRIFDADPFSGEVRVFNVGGQPEEVVNRYFAGNIGYINYEPNSAPSSPVDTIIFINGSSTAFNLENLVVTGSDADYDYAFAQYNGGRNYWPMVDDGANGPNTAILQNRSDTNDTVVYEGPSGDVSEESGGTLTTPIACLGDLTTVS</sequence>
<evidence type="ECO:0000313" key="1">
    <source>
        <dbReference type="EMBL" id="ELZ45585.1"/>
    </source>
</evidence>
<dbReference type="EMBL" id="AOJM01000076">
    <property type="protein sequence ID" value="ELZ45585.1"/>
    <property type="molecule type" value="Genomic_DNA"/>
</dbReference>
<evidence type="ECO:0000313" key="2">
    <source>
        <dbReference type="Proteomes" id="UP000011526"/>
    </source>
</evidence>
<accession>M0ECW0</accession>
<dbReference type="RefSeq" id="WP_004598859.1">
    <property type="nucleotide sequence ID" value="NZ_AOJM01000076.1"/>
</dbReference>